<keyword evidence="3" id="KW-1185">Reference proteome</keyword>
<dbReference type="PANTHER" id="PTHR33332">
    <property type="entry name" value="REVERSE TRANSCRIPTASE DOMAIN-CONTAINING PROTEIN"/>
    <property type="match status" value="1"/>
</dbReference>
<proteinExistence type="predicted"/>
<dbReference type="Proteomes" id="UP000472271">
    <property type="component" value="Chromosome 16"/>
</dbReference>
<organism evidence="2 3">
    <name type="scientific">Sphaeramia orbicularis</name>
    <name type="common">orbiculate cardinalfish</name>
    <dbReference type="NCBI Taxonomy" id="375764"/>
    <lineage>
        <taxon>Eukaryota</taxon>
        <taxon>Metazoa</taxon>
        <taxon>Chordata</taxon>
        <taxon>Craniata</taxon>
        <taxon>Vertebrata</taxon>
        <taxon>Euteleostomi</taxon>
        <taxon>Actinopterygii</taxon>
        <taxon>Neopterygii</taxon>
        <taxon>Teleostei</taxon>
        <taxon>Neoteleostei</taxon>
        <taxon>Acanthomorphata</taxon>
        <taxon>Gobiaria</taxon>
        <taxon>Kurtiformes</taxon>
        <taxon>Apogonoidei</taxon>
        <taxon>Apogonidae</taxon>
        <taxon>Apogoninae</taxon>
        <taxon>Sphaeramia</taxon>
    </lineage>
</organism>
<dbReference type="InterPro" id="IPR000477">
    <property type="entry name" value="RT_dom"/>
</dbReference>
<protein>
    <recommendedName>
        <fullName evidence="1">Reverse transcriptase domain-containing protein</fullName>
    </recommendedName>
</protein>
<reference evidence="2" key="3">
    <citation type="submission" date="2025-09" db="UniProtKB">
        <authorList>
            <consortium name="Ensembl"/>
        </authorList>
    </citation>
    <scope>IDENTIFICATION</scope>
</reference>
<evidence type="ECO:0000313" key="3">
    <source>
        <dbReference type="Proteomes" id="UP000472271"/>
    </source>
</evidence>
<feature type="domain" description="Reverse transcriptase" evidence="1">
    <location>
        <begin position="1"/>
        <end position="176"/>
    </location>
</feature>
<dbReference type="Ensembl" id="ENSSORT00005026377.1">
    <property type="protein sequence ID" value="ENSSORP00005025614.1"/>
    <property type="gene ID" value="ENSSORG00005012314.1"/>
</dbReference>
<dbReference type="InterPro" id="IPR043502">
    <property type="entry name" value="DNA/RNA_pol_sf"/>
</dbReference>
<dbReference type="Pfam" id="PF00078">
    <property type="entry name" value="RVT_1"/>
    <property type="match status" value="1"/>
</dbReference>
<evidence type="ECO:0000313" key="2">
    <source>
        <dbReference type="Ensembl" id="ENSSORP00005025614.1"/>
    </source>
</evidence>
<evidence type="ECO:0000259" key="1">
    <source>
        <dbReference type="PROSITE" id="PS50878"/>
    </source>
</evidence>
<accession>A0A673A8T2</accession>
<name>A0A673A8T2_9TELE</name>
<reference evidence="2" key="2">
    <citation type="submission" date="2025-08" db="UniProtKB">
        <authorList>
            <consortium name="Ensembl"/>
        </authorList>
    </citation>
    <scope>IDENTIFICATION</scope>
</reference>
<reference evidence="2" key="1">
    <citation type="submission" date="2019-06" db="EMBL/GenBank/DDBJ databases">
        <authorList>
            <consortium name="Wellcome Sanger Institute Data Sharing"/>
        </authorList>
    </citation>
    <scope>NUCLEOTIDE SEQUENCE [LARGE SCALE GENOMIC DNA]</scope>
</reference>
<dbReference type="AlphaFoldDB" id="A0A673A8T2"/>
<dbReference type="SUPFAM" id="SSF56672">
    <property type="entry name" value="DNA/RNA polymerases"/>
    <property type="match status" value="1"/>
</dbReference>
<dbReference type="InParanoid" id="A0A673A8T2"/>
<dbReference type="PROSITE" id="PS50878">
    <property type="entry name" value="RT_POL"/>
    <property type="match status" value="1"/>
</dbReference>
<sequence length="190" mass="20713">MDSLVVDRAKSSVLILLDFSAASDTVSHHILLSILWNMGITGHAHSWFQSYLTGRSSPPHHGVPQGSVLGPLLFAIYTTSLGQIIHSHGFSYHCYADDTQLYLAFPPDDSTVSARISDCLSDISAWMKAHHLQLNLSKTELLVFPAKPTIQQDISICTDSLSPAPTSVVRNLGVMIDNQLTFTDHVASVT</sequence>